<dbReference type="Proteomes" id="UP001501094">
    <property type="component" value="Unassembled WGS sequence"/>
</dbReference>
<evidence type="ECO:0000313" key="3">
    <source>
        <dbReference type="EMBL" id="GAA1856477.1"/>
    </source>
</evidence>
<dbReference type="SMART" id="SM00422">
    <property type="entry name" value="HTH_MERR"/>
    <property type="match status" value="1"/>
</dbReference>
<dbReference type="EMBL" id="BAAANL010000002">
    <property type="protein sequence ID" value="GAA1856477.1"/>
    <property type="molecule type" value="Genomic_DNA"/>
</dbReference>
<dbReference type="Gene3D" id="1.10.1660.10">
    <property type="match status" value="1"/>
</dbReference>
<proteinExistence type="predicted"/>
<accession>A0ABP4ZNA2</accession>
<evidence type="ECO:0000259" key="2">
    <source>
        <dbReference type="PROSITE" id="PS50937"/>
    </source>
</evidence>
<dbReference type="InterPro" id="IPR000551">
    <property type="entry name" value="MerR-type_HTH_dom"/>
</dbReference>
<gene>
    <name evidence="3" type="ORF">GCM10009751_12110</name>
</gene>
<dbReference type="CDD" id="cd01109">
    <property type="entry name" value="HTH_YyaN"/>
    <property type="match status" value="1"/>
</dbReference>
<dbReference type="PANTHER" id="PTHR30204">
    <property type="entry name" value="REDOX-CYCLING DRUG-SENSING TRANSCRIPTIONAL ACTIVATOR SOXR"/>
    <property type="match status" value="1"/>
</dbReference>
<organism evidence="3 4">
    <name type="scientific">Myceligenerans crystallogenes</name>
    <dbReference type="NCBI Taxonomy" id="316335"/>
    <lineage>
        <taxon>Bacteria</taxon>
        <taxon>Bacillati</taxon>
        <taxon>Actinomycetota</taxon>
        <taxon>Actinomycetes</taxon>
        <taxon>Micrococcales</taxon>
        <taxon>Promicromonosporaceae</taxon>
        <taxon>Myceligenerans</taxon>
    </lineage>
</organism>
<dbReference type="SUPFAM" id="SSF46955">
    <property type="entry name" value="Putative DNA-binding domain"/>
    <property type="match status" value="1"/>
</dbReference>
<dbReference type="PROSITE" id="PS50937">
    <property type="entry name" value="HTH_MERR_2"/>
    <property type="match status" value="1"/>
</dbReference>
<dbReference type="Pfam" id="PF13411">
    <property type="entry name" value="MerR_1"/>
    <property type="match status" value="1"/>
</dbReference>
<keyword evidence="4" id="KW-1185">Reference proteome</keyword>
<evidence type="ECO:0000256" key="1">
    <source>
        <dbReference type="ARBA" id="ARBA00023125"/>
    </source>
</evidence>
<sequence length="126" mass="13645">MTTYSPAEASAASGFSIDTLRYYEKEGILRPVARTGSGRRAYSDADLGWLDLVRCLRDTGMPIAALKRYAELSADAATLGERLALLEAHDASVQASIDALLAQQGQIREKIAWYREQGVRSGALPA</sequence>
<evidence type="ECO:0000313" key="4">
    <source>
        <dbReference type="Proteomes" id="UP001501094"/>
    </source>
</evidence>
<dbReference type="RefSeq" id="WP_344100597.1">
    <property type="nucleotide sequence ID" value="NZ_BAAANL010000002.1"/>
</dbReference>
<reference evidence="4" key="1">
    <citation type="journal article" date="2019" name="Int. J. Syst. Evol. Microbiol.">
        <title>The Global Catalogue of Microorganisms (GCM) 10K type strain sequencing project: providing services to taxonomists for standard genome sequencing and annotation.</title>
        <authorList>
            <consortium name="The Broad Institute Genomics Platform"/>
            <consortium name="The Broad Institute Genome Sequencing Center for Infectious Disease"/>
            <person name="Wu L."/>
            <person name="Ma J."/>
        </authorList>
    </citation>
    <scope>NUCLEOTIDE SEQUENCE [LARGE SCALE GENOMIC DNA]</scope>
    <source>
        <strain evidence="4">JCM 14326</strain>
    </source>
</reference>
<dbReference type="InterPro" id="IPR047057">
    <property type="entry name" value="MerR_fam"/>
</dbReference>
<feature type="domain" description="HTH merR-type" evidence="2">
    <location>
        <begin position="3"/>
        <end position="72"/>
    </location>
</feature>
<protein>
    <submittedName>
        <fullName evidence="3">MerR family transcriptional regulator</fullName>
    </submittedName>
</protein>
<comment type="caution">
    <text evidence="3">The sequence shown here is derived from an EMBL/GenBank/DDBJ whole genome shotgun (WGS) entry which is preliminary data.</text>
</comment>
<name>A0ABP4ZNA2_9MICO</name>
<dbReference type="InterPro" id="IPR009061">
    <property type="entry name" value="DNA-bd_dom_put_sf"/>
</dbReference>
<dbReference type="PRINTS" id="PR00040">
    <property type="entry name" value="HTHMERR"/>
</dbReference>
<keyword evidence="1" id="KW-0238">DNA-binding</keyword>
<dbReference type="PANTHER" id="PTHR30204:SF98">
    <property type="entry name" value="HTH-TYPE TRANSCRIPTIONAL REGULATOR ADHR"/>
    <property type="match status" value="1"/>
</dbReference>